<evidence type="ECO:0000256" key="1">
    <source>
        <dbReference type="ARBA" id="ARBA00001938"/>
    </source>
</evidence>
<dbReference type="Proteomes" id="UP000692954">
    <property type="component" value="Unassembled WGS sequence"/>
</dbReference>
<evidence type="ECO:0000256" key="5">
    <source>
        <dbReference type="ARBA" id="ARBA00022946"/>
    </source>
</evidence>
<evidence type="ECO:0000256" key="4">
    <source>
        <dbReference type="ARBA" id="ARBA00022823"/>
    </source>
</evidence>
<dbReference type="CDD" id="cd06849">
    <property type="entry name" value="lipoyl_domain"/>
    <property type="match status" value="1"/>
</dbReference>
<comment type="caution">
    <text evidence="9">The sequence shown here is derived from an EMBL/GenBank/DDBJ whole genome shotgun (WGS) entry which is preliminary data.</text>
</comment>
<dbReference type="PROSITE" id="PS50968">
    <property type="entry name" value="BIOTINYL_LIPOYL"/>
    <property type="match status" value="1"/>
</dbReference>
<dbReference type="Pfam" id="PF00364">
    <property type="entry name" value="Biotin_lipoyl"/>
    <property type="match status" value="1"/>
</dbReference>
<evidence type="ECO:0000256" key="2">
    <source>
        <dbReference type="ARBA" id="ARBA00007317"/>
    </source>
</evidence>
<dbReference type="InterPro" id="IPR001078">
    <property type="entry name" value="2-oxoacid_DH_actylTfrase"/>
</dbReference>
<evidence type="ECO:0000256" key="3">
    <source>
        <dbReference type="ARBA" id="ARBA00022679"/>
    </source>
</evidence>
<dbReference type="GO" id="GO:0045252">
    <property type="term" value="C:oxoglutarate dehydrogenase complex"/>
    <property type="evidence" value="ECO:0007669"/>
    <property type="project" value="InterPro"/>
</dbReference>
<organism evidence="9 10">
    <name type="scientific">Paramecium sonneborni</name>
    <dbReference type="NCBI Taxonomy" id="65129"/>
    <lineage>
        <taxon>Eukaryota</taxon>
        <taxon>Sar</taxon>
        <taxon>Alveolata</taxon>
        <taxon>Ciliophora</taxon>
        <taxon>Intramacronucleata</taxon>
        <taxon>Oligohymenophorea</taxon>
        <taxon>Peniculida</taxon>
        <taxon>Parameciidae</taxon>
        <taxon>Paramecium</taxon>
    </lineage>
</organism>
<accession>A0A8S1P931</accession>
<feature type="domain" description="Lipoyl-binding" evidence="8">
    <location>
        <begin position="26"/>
        <end position="101"/>
    </location>
</feature>
<protein>
    <recommendedName>
        <fullName evidence="8">Lipoyl-binding domain-containing protein</fullName>
    </recommendedName>
</protein>
<evidence type="ECO:0000313" key="9">
    <source>
        <dbReference type="EMBL" id="CAD8099268.1"/>
    </source>
</evidence>
<dbReference type="FunFam" id="3.30.559.10:FF:000007">
    <property type="entry name" value="Dihydrolipoamide acetyltransferase component of pyruvate dehydrogenase complex"/>
    <property type="match status" value="1"/>
</dbReference>
<gene>
    <name evidence="9" type="ORF">PSON_ATCC_30995.1.T0710232</name>
</gene>
<comment type="cofactor">
    <cofactor evidence="1">
        <name>(R)-lipoate</name>
        <dbReference type="ChEBI" id="CHEBI:83088"/>
    </cofactor>
</comment>
<dbReference type="OrthoDB" id="310277at2759"/>
<evidence type="ECO:0000259" key="8">
    <source>
        <dbReference type="PROSITE" id="PS50968"/>
    </source>
</evidence>
<reference evidence="9" key="1">
    <citation type="submission" date="2021-01" db="EMBL/GenBank/DDBJ databases">
        <authorList>
            <consortium name="Genoscope - CEA"/>
            <person name="William W."/>
        </authorList>
    </citation>
    <scope>NUCLEOTIDE SEQUENCE</scope>
</reference>
<feature type="region of interest" description="Disordered" evidence="7">
    <location>
        <begin position="104"/>
        <end position="178"/>
    </location>
</feature>
<dbReference type="InterPro" id="IPR050537">
    <property type="entry name" value="2-oxoacid_dehydrogenase"/>
</dbReference>
<dbReference type="InterPro" id="IPR000089">
    <property type="entry name" value="Biotin_lipoyl"/>
</dbReference>
<keyword evidence="5" id="KW-0809">Transit peptide</keyword>
<dbReference type="GO" id="GO:0005739">
    <property type="term" value="C:mitochondrion"/>
    <property type="evidence" value="ECO:0007669"/>
    <property type="project" value="TreeGrafter"/>
</dbReference>
<keyword evidence="10" id="KW-1185">Reference proteome</keyword>
<feature type="compositionally biased region" description="Polar residues" evidence="7">
    <location>
        <begin position="137"/>
        <end position="147"/>
    </location>
</feature>
<comment type="similarity">
    <text evidence="2">Belongs to the 2-oxoacid dehydrogenase family.</text>
</comment>
<keyword evidence="4" id="KW-0450">Lipoyl</keyword>
<evidence type="ECO:0000256" key="7">
    <source>
        <dbReference type="SAM" id="MobiDB-lite"/>
    </source>
</evidence>
<keyword evidence="6" id="KW-0012">Acyltransferase</keyword>
<proteinExistence type="inferred from homology"/>
<dbReference type="GO" id="GO:0006099">
    <property type="term" value="P:tricarboxylic acid cycle"/>
    <property type="evidence" value="ECO:0007669"/>
    <property type="project" value="InterPro"/>
</dbReference>
<dbReference type="InterPro" id="IPR006255">
    <property type="entry name" value="SucB"/>
</dbReference>
<dbReference type="InterPro" id="IPR003016">
    <property type="entry name" value="2-oxoA_DH_lipoyl-BS"/>
</dbReference>
<dbReference type="PANTHER" id="PTHR43416">
    <property type="entry name" value="DIHYDROLIPOYLLYSINE-RESIDUE SUCCINYLTRANSFERASE COMPONENT OF 2-OXOGLUTARATE DEHYDROGENASE COMPLEX, MITOCHONDRIAL-RELATED"/>
    <property type="match status" value="1"/>
</dbReference>
<name>A0A8S1P931_9CILI</name>
<dbReference type="NCBIfam" id="TIGR01347">
    <property type="entry name" value="sucB"/>
    <property type="match status" value="1"/>
</dbReference>
<dbReference type="EMBL" id="CAJJDN010000071">
    <property type="protein sequence ID" value="CAD8099268.1"/>
    <property type="molecule type" value="Genomic_DNA"/>
</dbReference>
<evidence type="ECO:0000313" key="10">
    <source>
        <dbReference type="Proteomes" id="UP000692954"/>
    </source>
</evidence>
<feature type="compositionally biased region" description="Basic and acidic residues" evidence="7">
    <location>
        <begin position="115"/>
        <end position="135"/>
    </location>
</feature>
<dbReference type="Pfam" id="PF00198">
    <property type="entry name" value="2-oxoacid_dh"/>
    <property type="match status" value="1"/>
</dbReference>
<dbReference type="GO" id="GO:0004149">
    <property type="term" value="F:dihydrolipoyllysine-residue succinyltransferase activity"/>
    <property type="evidence" value="ECO:0007669"/>
    <property type="project" value="InterPro"/>
</dbReference>
<dbReference type="PANTHER" id="PTHR43416:SF5">
    <property type="entry name" value="DIHYDROLIPOYLLYSINE-RESIDUE SUCCINYLTRANSFERASE COMPONENT OF 2-OXOGLUTARATE DEHYDROGENASE COMPLEX, MITOCHONDRIAL"/>
    <property type="match status" value="1"/>
</dbReference>
<keyword evidence="3" id="KW-0808">Transferase</keyword>
<dbReference type="PROSITE" id="PS00189">
    <property type="entry name" value="LIPOYL"/>
    <property type="match status" value="1"/>
</dbReference>
<evidence type="ECO:0000256" key="6">
    <source>
        <dbReference type="ARBA" id="ARBA00023315"/>
    </source>
</evidence>
<dbReference type="AlphaFoldDB" id="A0A8S1P931"/>
<sequence>MRQFAISLLKVSQRQFVQIPKFNFSKKVVNVPTMGDSITEGDVKELQKKVGDYVNQDDVIALIETDKVTIDIRCADSGVITQMFASDGAKVEVGKPFYEIDTSAAKPAGSVGSQETKKEEKKEQKQQEVKQEQKQETSAGQKSSPAASTKPAEKKTVAPSVTNPTQRTERREPMSRMRQRIAQRLKDAQNTYALLTTFQECDMSAVMEARETMQKDFQKKYNVKLGFNSFFVKAAVKQLQEQPIVNAVIDGNDIVYRNYIDISMAVATPTGLMVPVLRNCERLSFADIEKTLIDLAEKGRQGKISADDMVGGTFTISNGGVFGSLMGTPIINAPQSAILGMHAIINRPVVRNDQIVARPMMYLALTYDHRILDGKDAATFLKKLATSIEDPRRILLDV</sequence>